<keyword evidence="5 10" id="KW-0949">S-adenosyl-L-methionine</keyword>
<dbReference type="GO" id="GO:0005737">
    <property type="term" value="C:cytoplasm"/>
    <property type="evidence" value="ECO:0007669"/>
    <property type="project" value="UniProtKB-SubCell"/>
</dbReference>
<dbReference type="PROSITE" id="PS51918">
    <property type="entry name" value="RADICAL_SAM"/>
    <property type="match status" value="1"/>
</dbReference>
<evidence type="ECO:0000256" key="3">
    <source>
        <dbReference type="ARBA" id="ARBA00017228"/>
    </source>
</evidence>
<dbReference type="GO" id="GO:0046872">
    <property type="term" value="F:metal ion binding"/>
    <property type="evidence" value="ECO:0007669"/>
    <property type="project" value="UniProtKB-UniRule"/>
</dbReference>
<evidence type="ECO:0000256" key="8">
    <source>
        <dbReference type="ARBA" id="ARBA00023014"/>
    </source>
</evidence>
<protein>
    <recommendedName>
        <fullName evidence="3 10">Heme chaperone HemW</fullName>
    </recommendedName>
</protein>
<dbReference type="Proteomes" id="UP000595708">
    <property type="component" value="Chromosome"/>
</dbReference>
<dbReference type="InterPro" id="IPR007197">
    <property type="entry name" value="rSAM"/>
</dbReference>
<feature type="domain" description="Radical SAM core" evidence="11">
    <location>
        <begin position="11"/>
        <end position="244"/>
    </location>
</feature>
<evidence type="ECO:0000256" key="1">
    <source>
        <dbReference type="ARBA" id="ARBA00001966"/>
    </source>
</evidence>
<accession>A0A7R6W0H6</accession>
<dbReference type="Gene3D" id="3.20.20.70">
    <property type="entry name" value="Aldolase class I"/>
    <property type="match status" value="1"/>
</dbReference>
<evidence type="ECO:0000256" key="7">
    <source>
        <dbReference type="ARBA" id="ARBA00023004"/>
    </source>
</evidence>
<comment type="similarity">
    <text evidence="2">Belongs to the anaerobic coproporphyrinogen-III oxidase family. HemW subfamily.</text>
</comment>
<sequence>MKSQKLNNLHIKKIPPLSLYIHFPWCIKKCPYCDFHSYEIKKNISEKKYLKALLIDIELSLPIILNRKIHTIFIGGGTPSLISDTGLDYLLNNIKKLLLLKENISITLEANPSTFEIEKFHSYSIIGINRLSIGIQSFNDKHLNILGRTHNSKQAKYAIEIAKQYFNNFNLDLIYALPKQTLSELILDVNYAIQYSPPHVSLYSLTIEPNTYFFKYPPLSLPNNDKNAIMQDKITNLLKSYYYKNYEISAYSKTGYESQHNLNYWKFGDYLGIGAGSHSKLSFPNYIIRQIRYKNPNTYLKNIFSGNSIAKSKKIKKKYLVFEFMLNALRLKNGFSPNLFFDRTGINIKIIEPKLKNAEKLGLLKRNNKNIKPTTFGRYFLNDLQQIFLND</sequence>
<keyword evidence="4 10" id="KW-0349">Heme</keyword>
<dbReference type="InterPro" id="IPR010723">
    <property type="entry name" value="HemN_C"/>
</dbReference>
<reference evidence="12 13" key="1">
    <citation type="journal article" date="2020" name="Genome Biol. Evol.">
        <title>Comparative Genomics Underlines Multiple Roles of Profftella, an Obligate Symbiont of Psyllids: Providing Toxins, Vitamins, and Carotenoids.</title>
        <authorList>
            <person name="Nakabachi A."/>
            <person name="Piel J."/>
            <person name="Malenovsky I."/>
            <person name="Hirose Y."/>
        </authorList>
    </citation>
    <scope>NUCLEOTIDE SEQUENCE [LARGE SCALE GENOMIC DNA]</scope>
    <source>
        <strain evidence="12 13">Dco</strain>
    </source>
</reference>
<dbReference type="GO" id="GO:0006779">
    <property type="term" value="P:porphyrin-containing compound biosynthetic process"/>
    <property type="evidence" value="ECO:0007669"/>
    <property type="project" value="InterPro"/>
</dbReference>
<keyword evidence="7 10" id="KW-0408">Iron</keyword>
<dbReference type="CDD" id="cd01335">
    <property type="entry name" value="Radical_SAM"/>
    <property type="match status" value="1"/>
</dbReference>
<evidence type="ECO:0000256" key="9">
    <source>
        <dbReference type="ARBA" id="ARBA00023186"/>
    </source>
</evidence>
<dbReference type="InterPro" id="IPR004559">
    <property type="entry name" value="HemW-like"/>
</dbReference>
<evidence type="ECO:0000313" key="12">
    <source>
        <dbReference type="EMBL" id="BCG49587.1"/>
    </source>
</evidence>
<comment type="cofactor">
    <cofactor evidence="1">
        <name>[4Fe-4S] cluster</name>
        <dbReference type="ChEBI" id="CHEBI:49883"/>
    </cofactor>
</comment>
<dbReference type="SFLD" id="SFLDG01065">
    <property type="entry name" value="anaerobic_coproporphyrinogen-I"/>
    <property type="match status" value="1"/>
</dbReference>
<dbReference type="SFLD" id="SFLDF00288">
    <property type="entry name" value="HemN-like__clustered_with_nucl"/>
    <property type="match status" value="1"/>
</dbReference>
<dbReference type="InterPro" id="IPR006638">
    <property type="entry name" value="Elp3/MiaA/NifB-like_rSAM"/>
</dbReference>
<keyword evidence="10" id="KW-0963">Cytoplasm</keyword>
<evidence type="ECO:0000256" key="2">
    <source>
        <dbReference type="ARBA" id="ARBA00006100"/>
    </source>
</evidence>
<evidence type="ECO:0000259" key="11">
    <source>
        <dbReference type="PROSITE" id="PS51918"/>
    </source>
</evidence>
<dbReference type="SMART" id="SM00729">
    <property type="entry name" value="Elp3"/>
    <property type="match status" value="1"/>
</dbReference>
<dbReference type="AlphaFoldDB" id="A0A7R6W0H6"/>
<keyword evidence="6 10" id="KW-0479">Metal-binding</keyword>
<dbReference type="SUPFAM" id="SSF102114">
    <property type="entry name" value="Radical SAM enzymes"/>
    <property type="match status" value="1"/>
</dbReference>
<keyword evidence="13" id="KW-1185">Reference proteome</keyword>
<dbReference type="RefSeq" id="WP_201329923.1">
    <property type="nucleotide sequence ID" value="NZ_AP023215.1"/>
</dbReference>
<organism evidence="12 13">
    <name type="scientific">Candidatus Profftella armatura</name>
    <name type="common">Diaphorina cf. continua</name>
    <dbReference type="NCBI Taxonomy" id="2661583"/>
    <lineage>
        <taxon>Bacteria</taxon>
        <taxon>Pseudomonadati</taxon>
        <taxon>Pseudomonadota</taxon>
        <taxon>Betaproteobacteria</taxon>
        <taxon>Candidatus Profftella</taxon>
    </lineage>
</organism>
<dbReference type="InterPro" id="IPR013785">
    <property type="entry name" value="Aldolase_TIM"/>
</dbReference>
<keyword evidence="9 10" id="KW-0143">Chaperone</keyword>
<dbReference type="KEGG" id="parm:PADco_1670"/>
<evidence type="ECO:0000313" key="13">
    <source>
        <dbReference type="Proteomes" id="UP000595708"/>
    </source>
</evidence>
<proteinExistence type="inferred from homology"/>
<evidence type="ECO:0000256" key="6">
    <source>
        <dbReference type="ARBA" id="ARBA00022723"/>
    </source>
</evidence>
<dbReference type="GO" id="GO:0051539">
    <property type="term" value="F:4 iron, 4 sulfur cluster binding"/>
    <property type="evidence" value="ECO:0007669"/>
    <property type="project" value="UniProtKB-UniRule"/>
</dbReference>
<dbReference type="InterPro" id="IPR058240">
    <property type="entry name" value="rSAM_sf"/>
</dbReference>
<dbReference type="NCBIfam" id="TIGR00539">
    <property type="entry name" value="hemN_rel"/>
    <property type="match status" value="1"/>
</dbReference>
<dbReference type="InterPro" id="IPR034505">
    <property type="entry name" value="Coproporphyrinogen-III_oxidase"/>
</dbReference>
<keyword evidence="10" id="KW-0004">4Fe-4S</keyword>
<name>A0A7R6W0H6_9PROT</name>
<dbReference type="PANTHER" id="PTHR13932:SF5">
    <property type="entry name" value="RADICAL S-ADENOSYL METHIONINE DOMAIN-CONTAINING PROTEIN 1, MITOCHONDRIAL"/>
    <property type="match status" value="1"/>
</dbReference>
<dbReference type="EMBL" id="AP023215">
    <property type="protein sequence ID" value="BCG49587.1"/>
    <property type="molecule type" value="Genomic_DNA"/>
</dbReference>
<gene>
    <name evidence="12" type="primary">hemN</name>
    <name evidence="12" type="ORF">PADco_1670</name>
</gene>
<dbReference type="SFLD" id="SFLDS00029">
    <property type="entry name" value="Radical_SAM"/>
    <property type="match status" value="1"/>
</dbReference>
<dbReference type="Pfam" id="PF06969">
    <property type="entry name" value="HemN_C"/>
    <property type="match status" value="1"/>
</dbReference>
<dbReference type="Pfam" id="PF04055">
    <property type="entry name" value="Radical_SAM"/>
    <property type="match status" value="1"/>
</dbReference>
<evidence type="ECO:0000256" key="5">
    <source>
        <dbReference type="ARBA" id="ARBA00022691"/>
    </source>
</evidence>
<evidence type="ECO:0000256" key="10">
    <source>
        <dbReference type="RuleBase" id="RU364116"/>
    </source>
</evidence>
<dbReference type="PANTHER" id="PTHR13932">
    <property type="entry name" value="COPROPORPHYRINIGEN III OXIDASE"/>
    <property type="match status" value="1"/>
</dbReference>
<evidence type="ECO:0000256" key="4">
    <source>
        <dbReference type="ARBA" id="ARBA00022617"/>
    </source>
</evidence>
<dbReference type="SFLD" id="SFLDF00562">
    <property type="entry name" value="HemN-like__clustered_with_heat"/>
    <property type="match status" value="1"/>
</dbReference>
<keyword evidence="8 10" id="KW-0411">Iron-sulfur</keyword>
<comment type="subcellular location">
    <subcellularLocation>
        <location evidence="10">Cytoplasm</location>
    </subcellularLocation>
</comment>
<dbReference type="GO" id="GO:0004109">
    <property type="term" value="F:coproporphyrinogen oxidase activity"/>
    <property type="evidence" value="ECO:0007669"/>
    <property type="project" value="InterPro"/>
</dbReference>
<comment type="function">
    <text evidence="10">Probably acts as a heme chaperone, transferring heme to an unknown acceptor. Binds one molecule of heme per monomer, possibly covalently. Binds 1 [4Fe-4S] cluster. The cluster is coordinated with 3 cysteines and an exchangeable S-adenosyl-L-methionine.</text>
</comment>